<keyword evidence="2 6" id="KW-0489">Methyltransferase</keyword>
<organism evidence="8 9">
    <name type="scientific">Iodidimonas nitroreducens</name>
    <dbReference type="NCBI Taxonomy" id="1236968"/>
    <lineage>
        <taxon>Bacteria</taxon>
        <taxon>Pseudomonadati</taxon>
        <taxon>Pseudomonadota</taxon>
        <taxon>Alphaproteobacteria</taxon>
        <taxon>Iodidimonadales</taxon>
        <taxon>Iodidimonadaceae</taxon>
        <taxon>Iodidimonas</taxon>
    </lineage>
</organism>
<dbReference type="EMBL" id="BKCN01000005">
    <property type="protein sequence ID" value="GER03652.1"/>
    <property type="molecule type" value="Genomic_DNA"/>
</dbReference>
<evidence type="ECO:0000256" key="1">
    <source>
        <dbReference type="ARBA" id="ARBA00022485"/>
    </source>
</evidence>
<feature type="binding site" evidence="6">
    <location>
        <position position="348"/>
    </location>
    <ligand>
        <name>S-adenosyl-L-methionine</name>
        <dbReference type="ChEBI" id="CHEBI:59789"/>
    </ligand>
</feature>
<keyword evidence="4 6" id="KW-0949">S-adenosyl-L-methionine</keyword>
<evidence type="ECO:0000313" key="9">
    <source>
        <dbReference type="Proteomes" id="UP000324996"/>
    </source>
</evidence>
<proteinExistence type="inferred from homology"/>
<feature type="active site" description="Nucleophile" evidence="6">
    <location>
        <position position="374"/>
    </location>
</feature>
<comment type="caution">
    <text evidence="8">The sequence shown here is derived from an EMBL/GenBank/DDBJ whole genome shotgun (WGS) entry which is preliminary data.</text>
</comment>
<evidence type="ECO:0000256" key="5">
    <source>
        <dbReference type="ARBA" id="ARBA00023014"/>
    </source>
</evidence>
<dbReference type="Proteomes" id="UP000324996">
    <property type="component" value="Unassembled WGS sequence"/>
</dbReference>
<evidence type="ECO:0000256" key="6">
    <source>
        <dbReference type="PROSITE-ProRule" id="PRU01024"/>
    </source>
</evidence>
<dbReference type="Gene3D" id="3.40.50.150">
    <property type="entry name" value="Vaccinia Virus protein VP39"/>
    <property type="match status" value="1"/>
</dbReference>
<reference evidence="8 9" key="1">
    <citation type="submission" date="2019-09" db="EMBL/GenBank/DDBJ databases">
        <title>NBRP : Genome information of microbial organism related human and environment.</title>
        <authorList>
            <person name="Hattori M."/>
            <person name="Oshima K."/>
            <person name="Inaba H."/>
            <person name="Suda W."/>
            <person name="Sakamoto M."/>
            <person name="Iino T."/>
            <person name="Kitahara M."/>
            <person name="Oshida Y."/>
            <person name="Iida T."/>
            <person name="Kudo T."/>
            <person name="Itoh T."/>
            <person name="Ohkuma M."/>
        </authorList>
    </citation>
    <scope>NUCLEOTIDE SEQUENCE [LARGE SCALE GENOMIC DNA]</scope>
    <source>
        <strain evidence="8 9">Q-1</strain>
    </source>
</reference>
<evidence type="ECO:0000256" key="3">
    <source>
        <dbReference type="ARBA" id="ARBA00022679"/>
    </source>
</evidence>
<keyword evidence="1" id="KW-0004">4Fe-4S</keyword>
<feature type="binding site" evidence="6">
    <location>
        <position position="253"/>
    </location>
    <ligand>
        <name>S-adenosyl-L-methionine</name>
        <dbReference type="ChEBI" id="CHEBI:59789"/>
    </ligand>
</feature>
<dbReference type="Gene3D" id="2.40.50.140">
    <property type="entry name" value="Nucleic acid-binding proteins"/>
    <property type="match status" value="1"/>
</dbReference>
<dbReference type="GO" id="GO:0070041">
    <property type="term" value="F:rRNA (uridine-C5-)-methyltransferase activity"/>
    <property type="evidence" value="ECO:0007669"/>
    <property type="project" value="TreeGrafter"/>
</dbReference>
<dbReference type="InterPro" id="IPR029063">
    <property type="entry name" value="SAM-dependent_MTases_sf"/>
</dbReference>
<keyword evidence="1" id="KW-0479">Metal-binding</keyword>
<dbReference type="InterPro" id="IPR012340">
    <property type="entry name" value="NA-bd_OB-fold"/>
</dbReference>
<dbReference type="InterPro" id="IPR010280">
    <property type="entry name" value="U5_MeTrfase_fam"/>
</dbReference>
<name>A0A5A7N5Q3_9PROT</name>
<protein>
    <submittedName>
        <fullName evidence="8">RNA methyltransferase</fullName>
    </submittedName>
</protein>
<evidence type="ECO:0000256" key="7">
    <source>
        <dbReference type="PROSITE-ProRule" id="PRU10015"/>
    </source>
</evidence>
<dbReference type="Gene3D" id="2.40.50.1070">
    <property type="match status" value="1"/>
</dbReference>
<dbReference type="PANTHER" id="PTHR11061:SF49">
    <property type="entry name" value="23S RRNA (URACIL(1939)-C(5))-METHYLTRANSFERASE RLMD"/>
    <property type="match status" value="1"/>
</dbReference>
<dbReference type="GO" id="GO:0070475">
    <property type="term" value="P:rRNA base methylation"/>
    <property type="evidence" value="ECO:0007669"/>
    <property type="project" value="TreeGrafter"/>
</dbReference>
<keyword evidence="5" id="KW-0411">Iron-sulfur</keyword>
<dbReference type="AlphaFoldDB" id="A0A5A7N5Q3"/>
<feature type="binding site" evidence="6">
    <location>
        <position position="300"/>
    </location>
    <ligand>
        <name>S-adenosyl-L-methionine</name>
        <dbReference type="ChEBI" id="CHEBI:59789"/>
    </ligand>
</feature>
<gene>
    <name evidence="8" type="ORF">JCM17846_13340</name>
</gene>
<dbReference type="PANTHER" id="PTHR11061">
    <property type="entry name" value="RNA M5U METHYLTRANSFERASE"/>
    <property type="match status" value="1"/>
</dbReference>
<accession>A0A5A7N5Q3</accession>
<dbReference type="InterPro" id="IPR030390">
    <property type="entry name" value="MeTrfase_TrmA_AS"/>
</dbReference>
<evidence type="ECO:0000256" key="2">
    <source>
        <dbReference type="ARBA" id="ARBA00022603"/>
    </source>
</evidence>
<dbReference type="PROSITE" id="PS01230">
    <property type="entry name" value="TRMA_1"/>
    <property type="match status" value="1"/>
</dbReference>
<evidence type="ECO:0000313" key="8">
    <source>
        <dbReference type="EMBL" id="GER03652.1"/>
    </source>
</evidence>
<keyword evidence="3 6" id="KW-0808">Transferase</keyword>
<evidence type="ECO:0000256" key="4">
    <source>
        <dbReference type="ARBA" id="ARBA00022691"/>
    </source>
</evidence>
<dbReference type="Pfam" id="PF05958">
    <property type="entry name" value="tRNA_U5-meth_tr"/>
    <property type="match status" value="1"/>
</dbReference>
<keyword evidence="1" id="KW-0408">Iron</keyword>
<dbReference type="CDD" id="cd02440">
    <property type="entry name" value="AdoMet_MTases"/>
    <property type="match status" value="1"/>
</dbReference>
<feature type="active site" evidence="7">
    <location>
        <position position="374"/>
    </location>
</feature>
<dbReference type="SUPFAM" id="SSF53335">
    <property type="entry name" value="S-adenosyl-L-methionine-dependent methyltransferases"/>
    <property type="match status" value="1"/>
</dbReference>
<dbReference type="PROSITE" id="PS51687">
    <property type="entry name" value="SAM_MT_RNA_M5U"/>
    <property type="match status" value="1"/>
</dbReference>
<dbReference type="GO" id="GO:0051539">
    <property type="term" value="F:4 iron, 4 sulfur cluster binding"/>
    <property type="evidence" value="ECO:0007669"/>
    <property type="project" value="UniProtKB-KW"/>
</dbReference>
<dbReference type="SUPFAM" id="SSF50249">
    <property type="entry name" value="Nucleic acid-binding proteins"/>
    <property type="match status" value="1"/>
</dbReference>
<keyword evidence="9" id="KW-1185">Reference proteome</keyword>
<comment type="similarity">
    <text evidence="6">Belongs to the class I-like SAM-binding methyltransferase superfamily. RNA M5U methyltransferase family.</text>
</comment>
<sequence length="417" mass="44695">MRLRIERIGAQGDGIAQTGDGPIFVPFTLAGDEIDAWLEPGPRGTIRAQMEGLITPGPGRQDAPCRHHGQCGGCSLQHLDADLYARWVADRVQMAMAQHGLGDCPMAPPQISPPSSRRRLSLKAMRTSRGVLLGFAMRQSHHLVDVRQCPVARPSLVALFKPLRALLHDLMPLRAASVISLTEADNGIDMVIDGGIAPGLSMREALAAFAQSRDIASLHVMEDGLCDPVAVNRRVEMVFDGIPVPLPPGGFIQATAEGEAALRALMLEWLEGAQNCVDLFAGIGTFSFPLARRARVLAVEGARTALDALQSGVNKASHLKGLTALHRDLFRRPLSAAELAPFDGLIIDPPRAGAVAQMGEIAKSGVRTVVAFSCNPNSFARDARILVDGGYQLCQISPVDQFLWSPHVELAALFTKS</sequence>
<feature type="binding site" evidence="6">
    <location>
        <position position="280"/>
    </location>
    <ligand>
        <name>S-adenosyl-L-methionine</name>
        <dbReference type="ChEBI" id="CHEBI:59789"/>
    </ligand>
</feature>